<keyword evidence="5" id="KW-0614">Plasmid</keyword>
<keyword evidence="2" id="KW-0238">DNA-binding</keyword>
<dbReference type="InterPro" id="IPR008920">
    <property type="entry name" value="TF_FadR/GntR_C"/>
</dbReference>
<dbReference type="RefSeq" id="WP_061276994.1">
    <property type="nucleotide sequence ID" value="NZ_CP023526.1"/>
</dbReference>
<dbReference type="AlphaFoldDB" id="A0A291E635"/>
<dbReference type="Pfam" id="PF00392">
    <property type="entry name" value="GntR"/>
    <property type="match status" value="1"/>
</dbReference>
<dbReference type="EMBL" id="CP023526">
    <property type="protein sequence ID" value="ATF95520.1"/>
    <property type="molecule type" value="Genomic_DNA"/>
</dbReference>
<dbReference type="InterPro" id="IPR036388">
    <property type="entry name" value="WH-like_DNA-bd_sf"/>
</dbReference>
<dbReference type="EMBL" id="UAVU01000009">
    <property type="protein sequence ID" value="SQC92038.1"/>
    <property type="molecule type" value="Genomic_DNA"/>
</dbReference>
<dbReference type="Proteomes" id="UP000217979">
    <property type="component" value="Plasmid unnamed"/>
</dbReference>
<dbReference type="Gene3D" id="1.10.10.10">
    <property type="entry name" value="Winged helix-like DNA-binding domain superfamily/Winged helix DNA-binding domain"/>
    <property type="match status" value="1"/>
</dbReference>
<dbReference type="SUPFAM" id="SSF46785">
    <property type="entry name" value="Winged helix' DNA-binding domain"/>
    <property type="match status" value="1"/>
</dbReference>
<evidence type="ECO:0000313" key="7">
    <source>
        <dbReference type="Proteomes" id="UP000217979"/>
    </source>
</evidence>
<dbReference type="InterPro" id="IPR000524">
    <property type="entry name" value="Tscrpt_reg_HTH_GntR"/>
</dbReference>
<reference evidence="5 7" key="1">
    <citation type="submission" date="2017-09" db="EMBL/GenBank/DDBJ databases">
        <title>FDA dAtabase for Regulatory Grade micrObial Sequences (FDA-ARGOS): Supporting development and validation of Infectious Disease Dx tests.</title>
        <authorList>
            <person name="Minogue T."/>
            <person name="Wolcott M."/>
            <person name="Wasieloski L."/>
            <person name="Aguilar W."/>
            <person name="Moore D."/>
            <person name="Tallon L."/>
            <person name="Sadzewicz L."/>
            <person name="Ott S."/>
            <person name="Zhao X."/>
            <person name="Nagaraj S."/>
            <person name="Vavikolanu K."/>
            <person name="Aluvathingal J."/>
            <person name="Nadendla S."/>
            <person name="Sichtig H."/>
        </authorList>
    </citation>
    <scope>NUCLEOTIDE SEQUENCE [LARGE SCALE GENOMIC DNA]</scope>
    <source>
        <strain evidence="5 7">FDAARGOS_392</strain>
        <plasmid evidence="7">Plasmid unnamed</plasmid>
        <plasmid evidence="5">unnamed</plasmid>
    </source>
</reference>
<dbReference type="Gene3D" id="1.20.120.530">
    <property type="entry name" value="GntR ligand-binding domain-like"/>
    <property type="match status" value="1"/>
</dbReference>
<name>A0A291E635_9ENTR</name>
<evidence type="ECO:0000256" key="1">
    <source>
        <dbReference type="ARBA" id="ARBA00023015"/>
    </source>
</evidence>
<feature type="domain" description="HTH gntR-type" evidence="4">
    <location>
        <begin position="16"/>
        <end position="83"/>
    </location>
</feature>
<evidence type="ECO:0000313" key="6">
    <source>
        <dbReference type="EMBL" id="SQC92038.1"/>
    </source>
</evidence>
<evidence type="ECO:0000313" key="8">
    <source>
        <dbReference type="Proteomes" id="UP000251197"/>
    </source>
</evidence>
<dbReference type="InterPro" id="IPR036390">
    <property type="entry name" value="WH_DNA-bd_sf"/>
</dbReference>
<organism evidence="5 7">
    <name type="scientific">Cedecea neteri</name>
    <dbReference type="NCBI Taxonomy" id="158822"/>
    <lineage>
        <taxon>Bacteria</taxon>
        <taxon>Pseudomonadati</taxon>
        <taxon>Pseudomonadota</taxon>
        <taxon>Gammaproteobacteria</taxon>
        <taxon>Enterobacterales</taxon>
        <taxon>Enterobacteriaceae</taxon>
        <taxon>Cedecea</taxon>
    </lineage>
</organism>
<reference evidence="6 8" key="2">
    <citation type="submission" date="2018-06" db="EMBL/GenBank/DDBJ databases">
        <authorList>
            <consortium name="Pathogen Informatics"/>
            <person name="Doyle S."/>
        </authorList>
    </citation>
    <scope>NUCLEOTIDE SEQUENCE [LARGE SCALE GENOMIC DNA]</scope>
    <source>
        <strain evidence="6 8">NCTC12120</strain>
    </source>
</reference>
<gene>
    <name evidence="6" type="primary">mcbR_2</name>
    <name evidence="5" type="ORF">CO704_25980</name>
    <name evidence="6" type="ORF">NCTC12120_05223</name>
</gene>
<dbReference type="InterPro" id="IPR011711">
    <property type="entry name" value="GntR_C"/>
</dbReference>
<keyword evidence="1" id="KW-0805">Transcription regulation</keyword>
<geneLocation type="plasmid" evidence="5">
    <name>unnamed</name>
</geneLocation>
<evidence type="ECO:0000256" key="3">
    <source>
        <dbReference type="ARBA" id="ARBA00023163"/>
    </source>
</evidence>
<dbReference type="SMART" id="SM00345">
    <property type="entry name" value="HTH_GNTR"/>
    <property type="match status" value="1"/>
</dbReference>
<evidence type="ECO:0000259" key="4">
    <source>
        <dbReference type="PROSITE" id="PS50949"/>
    </source>
</evidence>
<dbReference type="PANTHER" id="PTHR43537">
    <property type="entry name" value="TRANSCRIPTIONAL REGULATOR, GNTR FAMILY"/>
    <property type="match status" value="1"/>
</dbReference>
<proteinExistence type="predicted"/>
<evidence type="ECO:0000313" key="5">
    <source>
        <dbReference type="EMBL" id="ATF95520.1"/>
    </source>
</evidence>
<sequence length="231" mass="26158">MQFQIEKLNMGKIPRLNLAAQVEQRIKNFLMVGILKPGERLVTRNIAEHLGISITPVREALLQLVSSGALVALPAQAFLVPEMTLTKYKEITAVRKNLEMMAVREAAYSITPSELATLHQSYIALRDACTAGNTEQSLQANFAFRFQLYDYARMPTLLTMIEQLWVRTGPSFNYICADNGETQIHHHYENLLNALYRRDGEKCAKIIEKSIDCDATLLIQRIKSNKMTLIS</sequence>
<dbReference type="PROSITE" id="PS50949">
    <property type="entry name" value="HTH_GNTR"/>
    <property type="match status" value="1"/>
</dbReference>
<protein>
    <submittedName>
        <fullName evidence="5">GntR family transcriptional regulator</fullName>
    </submittedName>
    <submittedName>
        <fullName evidence="6">HTH-type transcriptional regulator mcbR</fullName>
    </submittedName>
</protein>
<dbReference type="Proteomes" id="UP000251197">
    <property type="component" value="Unassembled WGS sequence"/>
</dbReference>
<evidence type="ECO:0000256" key="2">
    <source>
        <dbReference type="ARBA" id="ARBA00023125"/>
    </source>
</evidence>
<dbReference type="PANTHER" id="PTHR43537:SF39">
    <property type="entry name" value="HTH-TYPE TRANSCRIPTIONAL REGULATOR MCBR"/>
    <property type="match status" value="1"/>
</dbReference>
<dbReference type="GO" id="GO:0003677">
    <property type="term" value="F:DNA binding"/>
    <property type="evidence" value="ECO:0007669"/>
    <property type="project" value="UniProtKB-KW"/>
</dbReference>
<keyword evidence="3" id="KW-0804">Transcription</keyword>
<dbReference type="Pfam" id="PF07729">
    <property type="entry name" value="FCD"/>
    <property type="match status" value="1"/>
</dbReference>
<accession>A0A291E635</accession>
<dbReference type="SMART" id="SM00895">
    <property type="entry name" value="FCD"/>
    <property type="match status" value="1"/>
</dbReference>
<dbReference type="SUPFAM" id="SSF48008">
    <property type="entry name" value="GntR ligand-binding domain-like"/>
    <property type="match status" value="1"/>
</dbReference>
<dbReference type="GO" id="GO:0003700">
    <property type="term" value="F:DNA-binding transcription factor activity"/>
    <property type="evidence" value="ECO:0007669"/>
    <property type="project" value="InterPro"/>
</dbReference>